<feature type="compositionally biased region" description="Basic and acidic residues" evidence="3">
    <location>
        <begin position="648"/>
        <end position="668"/>
    </location>
</feature>
<dbReference type="EnsemblMetazoa" id="ADAC001817-RA">
    <property type="protein sequence ID" value="ADAC001817-PA"/>
    <property type="gene ID" value="ADAC001817"/>
</dbReference>
<feature type="region of interest" description="Disordered" evidence="3">
    <location>
        <begin position="389"/>
        <end position="436"/>
    </location>
</feature>
<dbReference type="Proteomes" id="UP000000673">
    <property type="component" value="Unassembled WGS sequence"/>
</dbReference>
<dbReference type="InterPro" id="IPR050468">
    <property type="entry name" value="Cuticle_Struct_Prot"/>
</dbReference>
<evidence type="ECO:0000256" key="4">
    <source>
        <dbReference type="SAM" id="SignalP"/>
    </source>
</evidence>
<organism evidence="5">
    <name type="scientific">Anopheles darlingi</name>
    <name type="common">Mosquito</name>
    <dbReference type="NCBI Taxonomy" id="43151"/>
    <lineage>
        <taxon>Eukaryota</taxon>
        <taxon>Metazoa</taxon>
        <taxon>Ecdysozoa</taxon>
        <taxon>Arthropoda</taxon>
        <taxon>Hexapoda</taxon>
        <taxon>Insecta</taxon>
        <taxon>Pterygota</taxon>
        <taxon>Neoptera</taxon>
        <taxon>Endopterygota</taxon>
        <taxon>Diptera</taxon>
        <taxon>Nematocera</taxon>
        <taxon>Culicoidea</taxon>
        <taxon>Culicidae</taxon>
        <taxon>Anophelinae</taxon>
        <taxon>Anopheles</taxon>
    </lineage>
</organism>
<dbReference type="HOGENOM" id="CLU_295644_0_0_1"/>
<protein>
    <submittedName>
        <fullName evidence="5 6">Uncharacterized protein</fullName>
    </submittedName>
</protein>
<evidence type="ECO:0000313" key="7">
    <source>
        <dbReference type="Proteomes" id="UP000000673"/>
    </source>
</evidence>
<dbReference type="PRINTS" id="PR00947">
    <property type="entry name" value="CUTICLE"/>
</dbReference>
<feature type="region of interest" description="Disordered" evidence="3">
    <location>
        <begin position="125"/>
        <end position="149"/>
    </location>
</feature>
<evidence type="ECO:0000256" key="1">
    <source>
        <dbReference type="ARBA" id="ARBA00022460"/>
    </source>
</evidence>
<proteinExistence type="predicted"/>
<feature type="compositionally biased region" description="Polar residues" evidence="3">
    <location>
        <begin position="937"/>
        <end position="953"/>
    </location>
</feature>
<feature type="signal peptide" evidence="4">
    <location>
        <begin position="1"/>
        <end position="17"/>
    </location>
</feature>
<dbReference type="PROSITE" id="PS51155">
    <property type="entry name" value="CHIT_BIND_RR_2"/>
    <property type="match status" value="4"/>
</dbReference>
<dbReference type="GO" id="GO:0008010">
    <property type="term" value="F:structural constituent of chitin-based larval cuticle"/>
    <property type="evidence" value="ECO:0007669"/>
    <property type="project" value="TreeGrafter"/>
</dbReference>
<gene>
    <name evidence="5" type="ORF">AND_001817</name>
</gene>
<reference evidence="6" key="4">
    <citation type="submission" date="2015-06" db="UniProtKB">
        <authorList>
            <consortium name="EnsemblMetazoa"/>
        </authorList>
    </citation>
    <scope>IDENTIFICATION</scope>
</reference>
<reference evidence="5 7" key="1">
    <citation type="journal article" date="2010" name="BMC Genomics">
        <title>Combination of measures distinguishes pre-miRNAs from other stem-loops in the genome of the newly sequenced Anopheles darlingi.</title>
        <authorList>
            <person name="Mendes N.D."/>
            <person name="Freitas A.T."/>
            <person name="Vasconcelos A.T."/>
            <person name="Sagot M.F."/>
        </authorList>
    </citation>
    <scope>NUCLEOTIDE SEQUENCE</scope>
</reference>
<evidence type="ECO:0000256" key="3">
    <source>
        <dbReference type="SAM" id="MobiDB-lite"/>
    </source>
</evidence>
<feature type="compositionally biased region" description="Gly residues" evidence="3">
    <location>
        <begin position="391"/>
        <end position="409"/>
    </location>
</feature>
<feature type="compositionally biased region" description="Low complexity" evidence="3">
    <location>
        <begin position="134"/>
        <end position="149"/>
    </location>
</feature>
<keyword evidence="4" id="KW-0732">Signal</keyword>
<feature type="region of interest" description="Disordered" evidence="3">
    <location>
        <begin position="933"/>
        <end position="1023"/>
    </location>
</feature>
<feature type="region of interest" description="Disordered" evidence="3">
    <location>
        <begin position="308"/>
        <end position="333"/>
    </location>
</feature>
<reference evidence="5" key="3">
    <citation type="journal article" date="2013" name="Nucleic Acids Res.">
        <title>The genome of Anopheles darlingi, the main neotropical malaria vector.</title>
        <authorList>
            <person name="Marinotti O."/>
            <person name="Cerqueira G.C."/>
            <person name="de Almeida L.G."/>
            <person name="Ferro M.I."/>
            <person name="Loreto E.L."/>
            <person name="Zaha A."/>
            <person name="Teixeira S.M."/>
            <person name="Wespiser A.R."/>
            <person name="Almeida E Silva A."/>
            <person name="Schlindwein A.D."/>
            <person name="Pacheco A.C."/>
            <person name="Silva A.L."/>
            <person name="Graveley B.R."/>
            <person name="Walenz B.P."/>
            <person name="Lima Bde A."/>
            <person name="Ribeiro C.A."/>
            <person name="Nunes-Silva C.G."/>
            <person name="de Carvalho C.R."/>
            <person name="Soares C.M."/>
            <person name="de Menezes C.B."/>
            <person name="Matiolli C."/>
            <person name="Caffrey D."/>
            <person name="Araujo D.A."/>
            <person name="de Oliveira D.M."/>
            <person name="Golenbock D."/>
            <person name="Grisard E.C."/>
            <person name="Fantinatti-Garboggini F."/>
            <person name="de Carvalho F.M."/>
            <person name="Barcellos F.G."/>
            <person name="Prosdocimi F."/>
            <person name="May G."/>
            <person name="Azevedo Junior G.M."/>
            <person name="Guimaraes G.M."/>
            <person name="Goldman G.H."/>
            <person name="Padilha I.Q."/>
            <person name="Batista Jda S."/>
            <person name="Ferro J.A."/>
            <person name="Ribeiro J.M."/>
            <person name="Fietto J.L."/>
            <person name="Dabbas K.M."/>
            <person name="Cerdeira L."/>
            <person name="Agnez-Lima L.F."/>
            <person name="Brocchi M."/>
            <person name="de Carvalho M.O."/>
            <person name="Teixeira Mde M."/>
            <person name="Diniz Maia Mde M."/>
            <person name="Goldman M.H."/>
            <person name="Cruz Schneider M.P."/>
            <person name="Felipe M.S."/>
            <person name="Hungria M."/>
            <person name="Nicolas M.F."/>
            <person name="Pereira M."/>
            <person name="Montes M.A."/>
            <person name="Cantao M.E."/>
            <person name="Vincentz M."/>
            <person name="Rafael M.S."/>
            <person name="Silverman N."/>
            <person name="Stoco P.H."/>
            <person name="Souza R.C."/>
            <person name="Vicentini R."/>
            <person name="Gazzinelli R.T."/>
            <person name="Neves Rde O."/>
            <person name="Silva R."/>
            <person name="Astolfi-Filho S."/>
            <person name="Maciel T.E."/>
            <person name="Urmenyi T.P."/>
            <person name="Tadei W.P."/>
            <person name="Camargo E.P."/>
            <person name="de Vasconcelos A.T."/>
        </authorList>
    </citation>
    <scope>NUCLEOTIDE SEQUENCE</scope>
</reference>
<dbReference type="VEuPathDB" id="VectorBase:ADAR2_002740"/>
<dbReference type="STRING" id="43151.W5JPT7"/>
<dbReference type="InterPro" id="IPR000618">
    <property type="entry name" value="Insect_cuticle"/>
</dbReference>
<evidence type="ECO:0000313" key="6">
    <source>
        <dbReference type="EnsemblMetazoa" id="ADAC001817-PA"/>
    </source>
</evidence>
<feature type="compositionally biased region" description="Polar residues" evidence="3">
    <location>
        <begin position="961"/>
        <end position="970"/>
    </location>
</feature>
<name>W5JPT7_ANODA</name>
<dbReference type="VEuPathDB" id="VectorBase:ADAR2_001409"/>
<evidence type="ECO:0000256" key="2">
    <source>
        <dbReference type="PROSITE-ProRule" id="PRU00497"/>
    </source>
</evidence>
<dbReference type="VEuPathDB" id="VectorBase:ADAC001817"/>
<dbReference type="EMBL" id="ADMH02000458">
    <property type="protein sequence ID" value="ETN66397.1"/>
    <property type="molecule type" value="Genomic_DNA"/>
</dbReference>
<feature type="chain" id="PRO_5010155732" evidence="4">
    <location>
        <begin position="18"/>
        <end position="1023"/>
    </location>
</feature>
<dbReference type="InterPro" id="IPR031311">
    <property type="entry name" value="CHIT_BIND_RR_consensus"/>
</dbReference>
<dbReference type="AlphaFoldDB" id="W5JPT7"/>
<feature type="region of interest" description="Disordered" evidence="3">
    <location>
        <begin position="648"/>
        <end position="693"/>
    </location>
</feature>
<dbReference type="PANTHER" id="PTHR10380">
    <property type="entry name" value="CUTICLE PROTEIN"/>
    <property type="match status" value="1"/>
</dbReference>
<dbReference type="PANTHER" id="PTHR10380:SF241">
    <property type="entry name" value="CUTICULAR PROTEIN 47EG-RELATED"/>
    <property type="match status" value="1"/>
</dbReference>
<reference evidence="5" key="2">
    <citation type="submission" date="2010-05" db="EMBL/GenBank/DDBJ databases">
        <authorList>
            <person name="Almeida L.G."/>
            <person name="Nicolas M.F."/>
            <person name="Souza R.C."/>
            <person name="Vasconcelos A.T.R."/>
        </authorList>
    </citation>
    <scope>NUCLEOTIDE SEQUENCE</scope>
</reference>
<feature type="region of interest" description="Disordered" evidence="3">
    <location>
        <begin position="567"/>
        <end position="587"/>
    </location>
</feature>
<sequence length="1023" mass="112300">MRFIILLSAVLLVVVECAPQGPATEPIPIIRQEQEVNPDGSYSWSYETGNGIVAEEQGFLKNPGTEQEAQVAQGEYSYTAPDGQLIRVQYIADENGFQPLGDHLPTPPPIPPAIQRALEYLASLPPNNDDASKRSSSSSSSSSSNSGSASSFFVVCCLEQETTVIMVVSMNRKITVGVLMVLAVSVCVAADKDAVVLRQDAEVNPDGTYQYAYETSNGITAAEQGTLKNVGDEQAQVAQGQYSYTDPEGNLISVQYIADENGFQPQGDHLPTPPPIPEAIERALRLLANLSRNNLLALGYGQNDGKYRPSPAELTTQRPRYNPYVDGRYAQYPYNPYRYPSDSRYYNRNDGRYFNRNDGRYIGRNDGRYVPGNDGRYVHVDNKYKHIEGNAGSGAGNQGGSGGAGGGLGVSRIGGTNGDDSGTTKPAAVPAPVPVTTPVPTLARTVQARVAPKASADGWKIVRLENQVENDGYHYIFETENGILAEEAGRIEDKGTAGEGLRSQGFYQYVGDDGVLYRVDYVADGNGFLPQGDHIPKVPPAIEKLLKYLASQPNLLALGYGQNDGKYRPSPAELTTQRPRYNPYVDGRYAQYPYNPYRYPSDSRYYNRNDGRYFNRNDGRYIGRSDGRYVPGNDGRYVHIDNKYKHIEEKAGNETRNTRSSGGHEDSRIGGTKGVESGTTKPETVLSAIRPFSTPPPNVPRMYRIVPQPPVGGWKTVRLENQIEENGYHYIYQRENGIAAEETGRIENSGTTVEEIHSQGYYQFAGDEGELYRVNYTVDGNGFRPEDGHVAKVPPGDYVEDLSRYKYVHYDDGDRGRYFHIHIPYDGGYGNYEGGHEPYRFPPYDPTGEYAELISKYSQDPFRNNVYDIKKPSIHLEYGVPYLSETNTASSDVRKSLLPGPGTAYLPVAESDLDVRKSLLPGLGTGYLPVLAPEEQGSATGSSERNSKFTPYHTSGEDNHLSLTTASGANSAELRATEEPPSTPASSKEDDKPHTTTDSPPTDDSLHNHPCFATSGPLKLSKA</sequence>
<evidence type="ECO:0000313" key="5">
    <source>
        <dbReference type="EMBL" id="ETN66397.1"/>
    </source>
</evidence>
<keyword evidence="1 2" id="KW-0193">Cuticle</keyword>
<dbReference type="VEuPathDB" id="VectorBase:ADAR2_007343"/>
<dbReference type="Pfam" id="PF00379">
    <property type="entry name" value="Chitin_bind_4"/>
    <property type="match status" value="4"/>
</dbReference>
<accession>W5JPT7</accession>
<dbReference type="eggNOG" id="ENOG502S88E">
    <property type="taxonomic scope" value="Eukaryota"/>
</dbReference>
<dbReference type="PROSITE" id="PS00233">
    <property type="entry name" value="CHIT_BIND_RR_1"/>
    <property type="match status" value="3"/>
</dbReference>
<dbReference type="GO" id="GO:0062129">
    <property type="term" value="C:chitin-based extracellular matrix"/>
    <property type="evidence" value="ECO:0007669"/>
    <property type="project" value="TreeGrafter"/>
</dbReference>
<keyword evidence="7" id="KW-1185">Reference proteome</keyword>
<dbReference type="VEuPathDB" id="VectorBase:ADAR2_009776"/>